<comment type="caution">
    <text evidence="1">The sequence shown here is derived from an EMBL/GenBank/DDBJ whole genome shotgun (WGS) entry which is preliminary data.</text>
</comment>
<accession>A0ABR7E442</accession>
<gene>
    <name evidence="1" type="ORF">H8S77_16805</name>
</gene>
<reference evidence="1 2" key="1">
    <citation type="submission" date="2020-08" db="EMBL/GenBank/DDBJ databases">
        <title>Genome public.</title>
        <authorList>
            <person name="Liu C."/>
            <person name="Sun Q."/>
        </authorList>
    </citation>
    <scope>NUCLEOTIDE SEQUENCE [LARGE SCALE GENOMIC DNA]</scope>
    <source>
        <strain evidence="1 2">BX2</strain>
    </source>
</reference>
<organism evidence="1 2">
    <name type="scientific">Parabacteroides segnis</name>
    <dbReference type="NCBI Taxonomy" id="2763058"/>
    <lineage>
        <taxon>Bacteria</taxon>
        <taxon>Pseudomonadati</taxon>
        <taxon>Bacteroidota</taxon>
        <taxon>Bacteroidia</taxon>
        <taxon>Bacteroidales</taxon>
        <taxon>Tannerellaceae</taxon>
        <taxon>Parabacteroides</taxon>
    </lineage>
</organism>
<protein>
    <submittedName>
        <fullName evidence="1">Uncharacterized protein</fullName>
    </submittedName>
</protein>
<evidence type="ECO:0000313" key="1">
    <source>
        <dbReference type="EMBL" id="MBC5644540.1"/>
    </source>
</evidence>
<dbReference type="RefSeq" id="WP_186960409.1">
    <property type="nucleotide sequence ID" value="NZ_JACOOI010000019.1"/>
</dbReference>
<name>A0ABR7E442_9BACT</name>
<dbReference type="GeneID" id="69979823"/>
<dbReference type="EMBL" id="JACOOI010000019">
    <property type="protein sequence ID" value="MBC5644540.1"/>
    <property type="molecule type" value="Genomic_DNA"/>
</dbReference>
<sequence length="45" mass="5074">MGTLTKILEFFLGNLNNSEYANYMDRFRALFQEAGSGGGDRPEIE</sequence>
<keyword evidence="2" id="KW-1185">Reference proteome</keyword>
<evidence type="ECO:0000313" key="2">
    <source>
        <dbReference type="Proteomes" id="UP000644010"/>
    </source>
</evidence>
<proteinExistence type="predicted"/>
<dbReference type="Proteomes" id="UP000644010">
    <property type="component" value="Unassembled WGS sequence"/>
</dbReference>